<proteinExistence type="inferred from homology"/>
<reference evidence="8" key="2">
    <citation type="submission" date="2020-11" db="EMBL/GenBank/DDBJ databases">
        <authorList>
            <person name="McCartney M.A."/>
            <person name="Auch B."/>
            <person name="Kono T."/>
            <person name="Mallez S."/>
            <person name="Becker A."/>
            <person name="Gohl D.M."/>
            <person name="Silverstein K.A.T."/>
            <person name="Koren S."/>
            <person name="Bechman K.B."/>
            <person name="Herman A."/>
            <person name="Abrahante J.E."/>
            <person name="Garbe J."/>
        </authorList>
    </citation>
    <scope>NUCLEOTIDE SEQUENCE</scope>
    <source>
        <strain evidence="8">Duluth1</strain>
        <tissue evidence="8">Whole animal</tissue>
    </source>
</reference>
<dbReference type="GO" id="GO:0006412">
    <property type="term" value="P:translation"/>
    <property type="evidence" value="ECO:0007669"/>
    <property type="project" value="InterPro"/>
</dbReference>
<dbReference type="FunFam" id="1.10.10.1760:FF:000001">
    <property type="entry name" value="60S ribosomal protein L36"/>
    <property type="match status" value="1"/>
</dbReference>
<evidence type="ECO:0000313" key="9">
    <source>
        <dbReference type="Proteomes" id="UP000828390"/>
    </source>
</evidence>
<dbReference type="GO" id="GO:0003735">
    <property type="term" value="F:structural constituent of ribosome"/>
    <property type="evidence" value="ECO:0007669"/>
    <property type="project" value="InterPro"/>
</dbReference>
<dbReference type="EMBL" id="JAIWYP010000011">
    <property type="protein sequence ID" value="KAH3741575.1"/>
    <property type="molecule type" value="Genomic_DNA"/>
</dbReference>
<dbReference type="InterPro" id="IPR038097">
    <property type="entry name" value="Ribosomal_eL36_sf"/>
</dbReference>
<evidence type="ECO:0000256" key="2">
    <source>
        <dbReference type="ARBA" id="ARBA00011133"/>
    </source>
</evidence>
<evidence type="ECO:0000256" key="7">
    <source>
        <dbReference type="SAM" id="MobiDB-lite"/>
    </source>
</evidence>
<dbReference type="GO" id="GO:0005840">
    <property type="term" value="C:ribosome"/>
    <property type="evidence" value="ECO:0007669"/>
    <property type="project" value="UniProtKB-KW"/>
</dbReference>
<dbReference type="Proteomes" id="UP000828390">
    <property type="component" value="Unassembled WGS sequence"/>
</dbReference>
<sequence>MGLPKYDMAIGLHKGHKTTKIPDASKSRQSRRKGTLTKKNKFIRDLVREVTGFAPYERRIQELLRISKDKRALKFCKKRLGTHLRGKKKREEMQTVLQKMRKAAQAQK</sequence>
<evidence type="ECO:0000256" key="1">
    <source>
        <dbReference type="ARBA" id="ARBA00006509"/>
    </source>
</evidence>
<comment type="caution">
    <text evidence="8">The sequence shown here is derived from an EMBL/GenBank/DDBJ whole genome shotgun (WGS) entry which is preliminary data.</text>
</comment>
<keyword evidence="3" id="KW-0689">Ribosomal protein</keyword>
<gene>
    <name evidence="8" type="ORF">DPMN_048300</name>
</gene>
<keyword evidence="9" id="KW-1185">Reference proteome</keyword>
<evidence type="ECO:0000256" key="3">
    <source>
        <dbReference type="ARBA" id="ARBA00022980"/>
    </source>
</evidence>
<comment type="similarity">
    <text evidence="1">Belongs to the eukaryotic ribosomal protein eL36 family.</text>
</comment>
<evidence type="ECO:0000256" key="5">
    <source>
        <dbReference type="ARBA" id="ARBA00035226"/>
    </source>
</evidence>
<evidence type="ECO:0000313" key="8">
    <source>
        <dbReference type="EMBL" id="KAH3741575.1"/>
    </source>
</evidence>
<organism evidence="8 9">
    <name type="scientific">Dreissena polymorpha</name>
    <name type="common">Zebra mussel</name>
    <name type="synonym">Mytilus polymorpha</name>
    <dbReference type="NCBI Taxonomy" id="45954"/>
    <lineage>
        <taxon>Eukaryota</taxon>
        <taxon>Metazoa</taxon>
        <taxon>Spiralia</taxon>
        <taxon>Lophotrochozoa</taxon>
        <taxon>Mollusca</taxon>
        <taxon>Bivalvia</taxon>
        <taxon>Autobranchia</taxon>
        <taxon>Heteroconchia</taxon>
        <taxon>Euheterodonta</taxon>
        <taxon>Imparidentia</taxon>
        <taxon>Neoheterodontei</taxon>
        <taxon>Myida</taxon>
        <taxon>Dreissenoidea</taxon>
        <taxon>Dreissenidae</taxon>
        <taxon>Dreissena</taxon>
    </lineage>
</organism>
<name>A0A9D4DAZ4_DREPO</name>
<dbReference type="AlphaFoldDB" id="A0A9D4DAZ4"/>
<dbReference type="Gene3D" id="1.10.10.1760">
    <property type="entry name" value="60S ribosomal protein L36"/>
    <property type="match status" value="1"/>
</dbReference>
<evidence type="ECO:0000256" key="4">
    <source>
        <dbReference type="ARBA" id="ARBA00023274"/>
    </source>
</evidence>
<evidence type="ECO:0000256" key="6">
    <source>
        <dbReference type="ARBA" id="ARBA00035331"/>
    </source>
</evidence>
<feature type="compositionally biased region" description="Basic residues" evidence="7">
    <location>
        <begin position="28"/>
        <end position="37"/>
    </location>
</feature>
<comment type="subunit">
    <text evidence="2">Component of the large ribosomal subunit.</text>
</comment>
<accession>A0A9D4DAZ4</accession>
<reference evidence="8" key="1">
    <citation type="journal article" date="2019" name="bioRxiv">
        <title>The Genome of the Zebra Mussel, Dreissena polymorpha: A Resource for Invasive Species Research.</title>
        <authorList>
            <person name="McCartney M.A."/>
            <person name="Auch B."/>
            <person name="Kono T."/>
            <person name="Mallez S."/>
            <person name="Zhang Y."/>
            <person name="Obille A."/>
            <person name="Becker A."/>
            <person name="Abrahante J.E."/>
            <person name="Garbe J."/>
            <person name="Badalamenti J.P."/>
            <person name="Herman A."/>
            <person name="Mangelson H."/>
            <person name="Liachko I."/>
            <person name="Sullivan S."/>
            <person name="Sone E.D."/>
            <person name="Koren S."/>
            <person name="Silverstein K.A.T."/>
            <person name="Beckman K.B."/>
            <person name="Gohl D.M."/>
        </authorList>
    </citation>
    <scope>NUCLEOTIDE SEQUENCE</scope>
    <source>
        <strain evidence="8">Duluth1</strain>
        <tissue evidence="8">Whole animal</tissue>
    </source>
</reference>
<feature type="region of interest" description="Disordered" evidence="7">
    <location>
        <begin position="1"/>
        <end position="37"/>
    </location>
</feature>
<dbReference type="PANTHER" id="PTHR10114">
    <property type="entry name" value="60S RIBOSOMAL PROTEIN L36"/>
    <property type="match status" value="1"/>
</dbReference>
<keyword evidence="4" id="KW-0687">Ribonucleoprotein</keyword>
<dbReference type="OrthoDB" id="9616667at2759"/>
<dbReference type="GO" id="GO:1990904">
    <property type="term" value="C:ribonucleoprotein complex"/>
    <property type="evidence" value="ECO:0007669"/>
    <property type="project" value="UniProtKB-KW"/>
</dbReference>
<protein>
    <recommendedName>
        <fullName evidence="5">Large ribosomal subunit protein eL36</fullName>
    </recommendedName>
    <alternativeName>
        <fullName evidence="6">60S ribosomal protein L36</fullName>
    </alternativeName>
</protein>
<dbReference type="Pfam" id="PF01158">
    <property type="entry name" value="Ribosomal_L36e"/>
    <property type="match status" value="1"/>
</dbReference>
<dbReference type="InterPro" id="IPR000509">
    <property type="entry name" value="Ribosomal_eL36"/>
</dbReference>